<protein>
    <submittedName>
        <fullName evidence="1">Uncharacterized protein</fullName>
    </submittedName>
</protein>
<dbReference type="EMBL" id="SRLO01005496">
    <property type="protein sequence ID" value="TNN29561.1"/>
    <property type="molecule type" value="Genomic_DNA"/>
</dbReference>
<accession>A0A4Z2ELW9</accession>
<keyword evidence="2" id="KW-1185">Reference proteome</keyword>
<evidence type="ECO:0000313" key="1">
    <source>
        <dbReference type="EMBL" id="TNN29561.1"/>
    </source>
</evidence>
<organism evidence="1 2">
    <name type="scientific">Liparis tanakae</name>
    <name type="common">Tanaka's snailfish</name>
    <dbReference type="NCBI Taxonomy" id="230148"/>
    <lineage>
        <taxon>Eukaryota</taxon>
        <taxon>Metazoa</taxon>
        <taxon>Chordata</taxon>
        <taxon>Craniata</taxon>
        <taxon>Vertebrata</taxon>
        <taxon>Euteleostomi</taxon>
        <taxon>Actinopterygii</taxon>
        <taxon>Neopterygii</taxon>
        <taxon>Teleostei</taxon>
        <taxon>Neoteleostei</taxon>
        <taxon>Acanthomorphata</taxon>
        <taxon>Eupercaria</taxon>
        <taxon>Perciformes</taxon>
        <taxon>Cottioidei</taxon>
        <taxon>Cottales</taxon>
        <taxon>Liparidae</taxon>
        <taxon>Liparis</taxon>
    </lineage>
</organism>
<dbReference type="AlphaFoldDB" id="A0A4Z2ELW9"/>
<gene>
    <name evidence="1" type="ORF">EYF80_060290</name>
</gene>
<name>A0A4Z2ELW9_9TELE</name>
<reference evidence="1 2" key="1">
    <citation type="submission" date="2019-03" db="EMBL/GenBank/DDBJ databases">
        <title>First draft genome of Liparis tanakae, snailfish: a comprehensive survey of snailfish specific genes.</title>
        <authorList>
            <person name="Kim W."/>
            <person name="Song I."/>
            <person name="Jeong J.-H."/>
            <person name="Kim D."/>
            <person name="Kim S."/>
            <person name="Ryu S."/>
            <person name="Song J.Y."/>
            <person name="Lee S.K."/>
        </authorList>
    </citation>
    <scope>NUCLEOTIDE SEQUENCE [LARGE SCALE GENOMIC DNA]</scope>
    <source>
        <tissue evidence="1">Muscle</tissue>
    </source>
</reference>
<dbReference type="Proteomes" id="UP000314294">
    <property type="component" value="Unassembled WGS sequence"/>
</dbReference>
<sequence length="55" mass="6341">MATLLLRFFDTTTSVWTPWGDSDCADISISTPGLPYFRMESNRQNDFALYCKMLL</sequence>
<proteinExistence type="predicted"/>
<comment type="caution">
    <text evidence="1">The sequence shown here is derived from an EMBL/GenBank/DDBJ whole genome shotgun (WGS) entry which is preliminary data.</text>
</comment>
<evidence type="ECO:0000313" key="2">
    <source>
        <dbReference type="Proteomes" id="UP000314294"/>
    </source>
</evidence>